<evidence type="ECO:0000313" key="1">
    <source>
        <dbReference type="EMBL" id="MPC51295.1"/>
    </source>
</evidence>
<keyword evidence="2" id="KW-1185">Reference proteome</keyword>
<organism evidence="1 2">
    <name type="scientific">Portunus trituberculatus</name>
    <name type="common">Swimming crab</name>
    <name type="synonym">Neptunus trituberculatus</name>
    <dbReference type="NCBI Taxonomy" id="210409"/>
    <lineage>
        <taxon>Eukaryota</taxon>
        <taxon>Metazoa</taxon>
        <taxon>Ecdysozoa</taxon>
        <taxon>Arthropoda</taxon>
        <taxon>Crustacea</taxon>
        <taxon>Multicrustacea</taxon>
        <taxon>Malacostraca</taxon>
        <taxon>Eumalacostraca</taxon>
        <taxon>Eucarida</taxon>
        <taxon>Decapoda</taxon>
        <taxon>Pleocyemata</taxon>
        <taxon>Brachyura</taxon>
        <taxon>Eubrachyura</taxon>
        <taxon>Portunoidea</taxon>
        <taxon>Portunidae</taxon>
        <taxon>Portuninae</taxon>
        <taxon>Portunus</taxon>
    </lineage>
</organism>
<name>A0A5B7G166_PORTR</name>
<proteinExistence type="predicted"/>
<dbReference type="AlphaFoldDB" id="A0A5B7G166"/>
<dbReference type="EMBL" id="VSRR010010081">
    <property type="protein sequence ID" value="MPC51295.1"/>
    <property type="molecule type" value="Genomic_DNA"/>
</dbReference>
<evidence type="ECO:0000313" key="2">
    <source>
        <dbReference type="Proteomes" id="UP000324222"/>
    </source>
</evidence>
<sequence length="27" mass="3248">MSKIGYFGVFKRFIHQTQKCRQNALFV</sequence>
<accession>A0A5B7G166</accession>
<gene>
    <name evidence="1" type="ORF">E2C01_045140</name>
</gene>
<comment type="caution">
    <text evidence="1">The sequence shown here is derived from an EMBL/GenBank/DDBJ whole genome shotgun (WGS) entry which is preliminary data.</text>
</comment>
<protein>
    <submittedName>
        <fullName evidence="1">Uncharacterized protein</fullName>
    </submittedName>
</protein>
<dbReference type="Proteomes" id="UP000324222">
    <property type="component" value="Unassembled WGS sequence"/>
</dbReference>
<reference evidence="1 2" key="1">
    <citation type="submission" date="2019-05" db="EMBL/GenBank/DDBJ databases">
        <title>Another draft genome of Portunus trituberculatus and its Hox gene families provides insights of decapod evolution.</title>
        <authorList>
            <person name="Jeong J.-H."/>
            <person name="Song I."/>
            <person name="Kim S."/>
            <person name="Choi T."/>
            <person name="Kim D."/>
            <person name="Ryu S."/>
            <person name="Kim W."/>
        </authorList>
    </citation>
    <scope>NUCLEOTIDE SEQUENCE [LARGE SCALE GENOMIC DNA]</scope>
    <source>
        <tissue evidence="1">Muscle</tissue>
    </source>
</reference>